<organism evidence="3 4">
    <name type="scientific">Sorangium cellulosum</name>
    <name type="common">Polyangium cellulosum</name>
    <dbReference type="NCBI Taxonomy" id="56"/>
    <lineage>
        <taxon>Bacteria</taxon>
        <taxon>Pseudomonadati</taxon>
        <taxon>Myxococcota</taxon>
        <taxon>Polyangia</taxon>
        <taxon>Polyangiales</taxon>
        <taxon>Polyangiaceae</taxon>
        <taxon>Sorangium</taxon>
    </lineage>
</organism>
<dbReference type="Proteomes" id="UP000075420">
    <property type="component" value="Unassembled WGS sequence"/>
</dbReference>
<accession>A0A150P6T2</accession>
<dbReference type="InterPro" id="IPR009875">
    <property type="entry name" value="PilZ_domain"/>
</dbReference>
<feature type="region of interest" description="Disordered" evidence="1">
    <location>
        <begin position="1"/>
        <end position="22"/>
    </location>
</feature>
<feature type="domain" description="PilZ" evidence="2">
    <location>
        <begin position="25"/>
        <end position="113"/>
    </location>
</feature>
<name>A0A150P6T2_SORCE</name>
<sequence>MADDQGSSESSESESLKTGRREERVTINKEFESYDAFINEYVTNISRTGVFVRSKTPLAVGTQVNLRFTVIMDDIETIEGVGEVVRVHDDPQGMGVVFTELSSYSQGLIDKLLTSQGHRTPKD</sequence>
<dbReference type="EMBL" id="JELY01002861">
    <property type="protein sequence ID" value="KYF51383.1"/>
    <property type="molecule type" value="Genomic_DNA"/>
</dbReference>
<dbReference type="GO" id="GO:0035438">
    <property type="term" value="F:cyclic-di-GMP binding"/>
    <property type="evidence" value="ECO:0007669"/>
    <property type="project" value="InterPro"/>
</dbReference>
<dbReference type="AlphaFoldDB" id="A0A150P6T2"/>
<evidence type="ECO:0000313" key="3">
    <source>
        <dbReference type="EMBL" id="KYF51383.1"/>
    </source>
</evidence>
<dbReference type="Pfam" id="PF07238">
    <property type="entry name" value="PilZ"/>
    <property type="match status" value="1"/>
</dbReference>
<evidence type="ECO:0000313" key="4">
    <source>
        <dbReference type="Proteomes" id="UP000075420"/>
    </source>
</evidence>
<reference evidence="3 4" key="1">
    <citation type="submission" date="2014-02" db="EMBL/GenBank/DDBJ databases">
        <title>The small core and large imbalanced accessory genome model reveals a collaborative survival strategy of Sorangium cellulosum strains in nature.</title>
        <authorList>
            <person name="Han K."/>
            <person name="Peng R."/>
            <person name="Blom J."/>
            <person name="Li Y.-Z."/>
        </authorList>
    </citation>
    <scope>NUCLEOTIDE SEQUENCE [LARGE SCALE GENOMIC DNA]</scope>
    <source>
        <strain evidence="3 4">So0157-25</strain>
    </source>
</reference>
<evidence type="ECO:0000256" key="1">
    <source>
        <dbReference type="SAM" id="MobiDB-lite"/>
    </source>
</evidence>
<dbReference type="SUPFAM" id="SSF141371">
    <property type="entry name" value="PilZ domain-like"/>
    <property type="match status" value="1"/>
</dbReference>
<dbReference type="Gene3D" id="2.40.10.220">
    <property type="entry name" value="predicted glycosyltransferase like domains"/>
    <property type="match status" value="1"/>
</dbReference>
<proteinExistence type="predicted"/>
<gene>
    <name evidence="3" type="ORF">BE08_16535</name>
</gene>
<evidence type="ECO:0000259" key="2">
    <source>
        <dbReference type="Pfam" id="PF07238"/>
    </source>
</evidence>
<comment type="caution">
    <text evidence="3">The sequence shown here is derived from an EMBL/GenBank/DDBJ whole genome shotgun (WGS) entry which is preliminary data.</text>
</comment>
<protein>
    <recommendedName>
        <fullName evidence="2">PilZ domain-containing protein</fullName>
    </recommendedName>
</protein>